<dbReference type="AlphaFoldDB" id="A0ABD5VGA9"/>
<dbReference type="GO" id="GO:0016787">
    <property type="term" value="F:hydrolase activity"/>
    <property type="evidence" value="ECO:0007669"/>
    <property type="project" value="UniProtKB-KW"/>
</dbReference>
<keyword evidence="1" id="KW-0472">Membrane</keyword>
<dbReference type="Pfam" id="PF04307">
    <property type="entry name" value="YdjM"/>
    <property type="match status" value="1"/>
</dbReference>
<feature type="transmembrane region" description="Helical" evidence="1">
    <location>
        <begin position="58"/>
        <end position="79"/>
    </location>
</feature>
<evidence type="ECO:0000313" key="2">
    <source>
        <dbReference type="EMBL" id="MFC6954569.1"/>
    </source>
</evidence>
<keyword evidence="1" id="KW-0812">Transmembrane</keyword>
<name>A0ABD5VGA9_9EURY</name>
<reference evidence="2 3" key="1">
    <citation type="journal article" date="2019" name="Int. J. Syst. Evol. Microbiol.">
        <title>The Global Catalogue of Microorganisms (GCM) 10K type strain sequencing project: providing services to taxonomists for standard genome sequencing and annotation.</title>
        <authorList>
            <consortium name="The Broad Institute Genomics Platform"/>
            <consortium name="The Broad Institute Genome Sequencing Center for Infectious Disease"/>
            <person name="Wu L."/>
            <person name="Ma J."/>
        </authorList>
    </citation>
    <scope>NUCLEOTIDE SEQUENCE [LARGE SCALE GENOMIC DNA]</scope>
    <source>
        <strain evidence="2 3">GX26</strain>
    </source>
</reference>
<gene>
    <name evidence="2" type="ORF">ACFQGB_17020</name>
</gene>
<proteinExistence type="predicted"/>
<dbReference type="RefSeq" id="WP_336351513.1">
    <property type="nucleotide sequence ID" value="NZ_JAZAQL010000003.1"/>
</dbReference>
<dbReference type="EMBL" id="JBHSXN010000003">
    <property type="protein sequence ID" value="MFC6954569.1"/>
    <property type="molecule type" value="Genomic_DNA"/>
</dbReference>
<comment type="caution">
    <text evidence="2">The sequence shown here is derived from an EMBL/GenBank/DDBJ whole genome shotgun (WGS) entry which is preliminary data.</text>
</comment>
<keyword evidence="2" id="KW-0378">Hydrolase</keyword>
<dbReference type="InterPro" id="IPR007404">
    <property type="entry name" value="YdjM-like"/>
</dbReference>
<organism evidence="2 3">
    <name type="scientific">Halorubellus litoreus</name>
    <dbReference type="NCBI Taxonomy" id="755308"/>
    <lineage>
        <taxon>Archaea</taxon>
        <taxon>Methanobacteriati</taxon>
        <taxon>Methanobacteriota</taxon>
        <taxon>Stenosarchaea group</taxon>
        <taxon>Halobacteria</taxon>
        <taxon>Halobacteriales</taxon>
        <taxon>Halorubellaceae</taxon>
        <taxon>Halorubellus</taxon>
    </lineage>
</organism>
<sequence length="196" mass="20944">MWPWEHAAVGYVCYSAATRLLAGDPPEGDPVLFLAVGTQFPDLVDKPLSWGLGVFPTGYAAGHSVLVLLALTVLALAALRDDGRQRNAVPFLVGAWTHVAGDVVSPLRAGEPLGVDRVLWPVVEREPYPDDLGVERGLVYLREYLADLGTADVSTGLVLGIALGMASVVLWLVDGAPGVRTVATRVEAVARQLRRR</sequence>
<evidence type="ECO:0000313" key="3">
    <source>
        <dbReference type="Proteomes" id="UP001596395"/>
    </source>
</evidence>
<protein>
    <submittedName>
        <fullName evidence="2">Metal-dependent hydrolase</fullName>
    </submittedName>
</protein>
<evidence type="ECO:0000256" key="1">
    <source>
        <dbReference type="SAM" id="Phobius"/>
    </source>
</evidence>
<dbReference type="Proteomes" id="UP001596395">
    <property type="component" value="Unassembled WGS sequence"/>
</dbReference>
<keyword evidence="1" id="KW-1133">Transmembrane helix</keyword>
<keyword evidence="3" id="KW-1185">Reference proteome</keyword>
<accession>A0ABD5VGA9</accession>